<protein>
    <recommendedName>
        <fullName evidence="3">Calcineurin-like phosphoesterase domain-containing protein</fullName>
    </recommendedName>
</protein>
<dbReference type="PIRSF" id="PIRSF008292">
    <property type="entry name" value="UCP008292"/>
    <property type="match status" value="1"/>
</dbReference>
<evidence type="ECO:0000259" key="3">
    <source>
        <dbReference type="Pfam" id="PF00149"/>
    </source>
</evidence>
<dbReference type="HOGENOM" id="CLU_083277_0_0_11"/>
<evidence type="ECO:0000256" key="2">
    <source>
        <dbReference type="ARBA" id="ARBA00022801"/>
    </source>
</evidence>
<dbReference type="Proteomes" id="UP000028492">
    <property type="component" value="Chromosome"/>
</dbReference>
<reference evidence="4 5" key="1">
    <citation type="journal article" date="2014" name="J. Biotechnol.">
        <title>Complete genome sequence of the actinobacterium Amycolatopsis japonica MG417-CF17(T) (=DSM 44213T) producing (S,S)-N,N'-ethylenediaminedisuccinic acid.</title>
        <authorList>
            <person name="Stegmann E."/>
            <person name="Albersmeier A."/>
            <person name="Spohn M."/>
            <person name="Gert H."/>
            <person name="Weber T."/>
            <person name="Wohlleben W."/>
            <person name="Kalinowski J."/>
            <person name="Ruckert C."/>
        </authorList>
    </citation>
    <scope>NUCLEOTIDE SEQUENCE [LARGE SCALE GENOMIC DNA]</scope>
    <source>
        <strain evidence="5">MG417-CF17 (DSM 44213)</strain>
    </source>
</reference>
<keyword evidence="5" id="KW-1185">Reference proteome</keyword>
<dbReference type="InterPro" id="IPR016538">
    <property type="entry name" value="UCP008292"/>
</dbReference>
<dbReference type="InterPro" id="IPR029052">
    <property type="entry name" value="Metallo-depent_PP-like"/>
</dbReference>
<feature type="domain" description="Calcineurin-like phosphoesterase" evidence="3">
    <location>
        <begin position="2"/>
        <end position="208"/>
    </location>
</feature>
<name>A0A075UYK5_9PSEU</name>
<dbReference type="KEGG" id="aja:AJAP_23475"/>
<dbReference type="InterPro" id="IPR004843">
    <property type="entry name" value="Calcineurin-like_PHP"/>
</dbReference>
<gene>
    <name evidence="4" type="ORF">AJAP_23475</name>
</gene>
<dbReference type="GO" id="GO:0008758">
    <property type="term" value="F:UDP-2,3-diacylglucosamine hydrolase activity"/>
    <property type="evidence" value="ECO:0007669"/>
    <property type="project" value="TreeGrafter"/>
</dbReference>
<accession>A0A075UYK5</accession>
<evidence type="ECO:0000313" key="5">
    <source>
        <dbReference type="Proteomes" id="UP000028492"/>
    </source>
</evidence>
<evidence type="ECO:0000313" key="4">
    <source>
        <dbReference type="EMBL" id="AIG77546.1"/>
    </source>
</evidence>
<dbReference type="EMBL" id="CP008953">
    <property type="protein sequence ID" value="AIG77546.1"/>
    <property type="molecule type" value="Genomic_DNA"/>
</dbReference>
<keyword evidence="1" id="KW-0479">Metal-binding</keyword>
<proteinExistence type="predicted"/>
<dbReference type="RefSeq" id="WP_174492040.1">
    <property type="nucleotide sequence ID" value="NZ_CP008953.1"/>
</dbReference>
<dbReference type="GO" id="GO:0046872">
    <property type="term" value="F:metal ion binding"/>
    <property type="evidence" value="ECO:0007669"/>
    <property type="project" value="UniProtKB-KW"/>
</dbReference>
<dbReference type="InterPro" id="IPR051158">
    <property type="entry name" value="Metallophosphoesterase_sf"/>
</dbReference>
<dbReference type="Gene3D" id="3.60.21.10">
    <property type="match status" value="1"/>
</dbReference>
<dbReference type="GO" id="GO:0009245">
    <property type="term" value="P:lipid A biosynthetic process"/>
    <property type="evidence" value="ECO:0007669"/>
    <property type="project" value="TreeGrafter"/>
</dbReference>
<organism evidence="4 5">
    <name type="scientific">Amycolatopsis japonica</name>
    <dbReference type="NCBI Taxonomy" id="208439"/>
    <lineage>
        <taxon>Bacteria</taxon>
        <taxon>Bacillati</taxon>
        <taxon>Actinomycetota</taxon>
        <taxon>Actinomycetes</taxon>
        <taxon>Pseudonocardiales</taxon>
        <taxon>Pseudonocardiaceae</taxon>
        <taxon>Amycolatopsis</taxon>
        <taxon>Amycolatopsis japonica group</taxon>
    </lineage>
</organism>
<dbReference type="Pfam" id="PF00149">
    <property type="entry name" value="Metallophos"/>
    <property type="match status" value="1"/>
</dbReference>
<dbReference type="STRING" id="208439.AJAP_23475"/>
<evidence type="ECO:0000256" key="1">
    <source>
        <dbReference type="ARBA" id="ARBA00022723"/>
    </source>
</evidence>
<dbReference type="eggNOG" id="COG2129">
    <property type="taxonomic scope" value="Bacteria"/>
</dbReference>
<sequence>MIRVAAVGDVHLGEDNRGLLRPALDNIAEHADVLLLAGDLTRHGSVDEARVVADEFAGLAVPVIAVLGNHDYHSDEAEAVSGLLEESGMTVLEGSATTVDLEGGKLGVAGVKGFGGGFAGKCASRFGEREMKDFVEHTMAAAKRLRAALEGLEHEQPDVTVALTHYSPIPGTLHGEPPEIHPFLGSYLLCEPIDDAQLALAVHGHAHYGSEQGVSPGGVPVRNVAQPVIRAAYATYVLEPAKVLT</sequence>
<dbReference type="GO" id="GO:0016020">
    <property type="term" value="C:membrane"/>
    <property type="evidence" value="ECO:0007669"/>
    <property type="project" value="GOC"/>
</dbReference>
<dbReference type="SUPFAM" id="SSF56300">
    <property type="entry name" value="Metallo-dependent phosphatases"/>
    <property type="match status" value="1"/>
</dbReference>
<dbReference type="PANTHER" id="PTHR31302:SF31">
    <property type="entry name" value="PHOSPHODIESTERASE YAEI"/>
    <property type="match status" value="1"/>
</dbReference>
<keyword evidence="2" id="KW-0378">Hydrolase</keyword>
<dbReference type="PANTHER" id="PTHR31302">
    <property type="entry name" value="TRANSMEMBRANE PROTEIN WITH METALLOPHOSPHOESTERASE DOMAIN-RELATED"/>
    <property type="match status" value="1"/>
</dbReference>
<dbReference type="AlphaFoldDB" id="A0A075UYK5"/>